<evidence type="ECO:0000313" key="3">
    <source>
        <dbReference type="Proteomes" id="UP000266841"/>
    </source>
</evidence>
<dbReference type="PANTHER" id="PTHR34060:SF1">
    <property type="entry name" value="POLYKETIDE CYCLASE _ DEHYDRASE AND LIPID TRANSPORT PROTEIN"/>
    <property type="match status" value="1"/>
</dbReference>
<dbReference type="InterPro" id="IPR005031">
    <property type="entry name" value="COQ10_START"/>
</dbReference>
<dbReference type="eggNOG" id="ENOG502RXSU">
    <property type="taxonomic scope" value="Eukaryota"/>
</dbReference>
<dbReference type="Pfam" id="PF03364">
    <property type="entry name" value="Polyketide_cyc"/>
    <property type="match status" value="1"/>
</dbReference>
<dbReference type="AlphaFoldDB" id="K0SA27"/>
<keyword evidence="3" id="KW-1185">Reference proteome</keyword>
<dbReference type="Proteomes" id="UP000266841">
    <property type="component" value="Unassembled WGS sequence"/>
</dbReference>
<feature type="domain" description="Coenzyme Q-binding protein COQ10 START" evidence="1">
    <location>
        <begin position="82"/>
        <end position="239"/>
    </location>
</feature>
<dbReference type="InterPro" id="IPR023393">
    <property type="entry name" value="START-like_dom_sf"/>
</dbReference>
<protein>
    <recommendedName>
        <fullName evidence="1">Coenzyme Q-binding protein COQ10 START domain-containing protein</fullName>
    </recommendedName>
</protein>
<dbReference type="PANTHER" id="PTHR34060">
    <property type="entry name" value="POLYKETIDE CYCLASE / DEHYDRASE AND LIPID TRANSPORT PROTEIN"/>
    <property type="match status" value="1"/>
</dbReference>
<dbReference type="SUPFAM" id="SSF55961">
    <property type="entry name" value="Bet v1-like"/>
    <property type="match status" value="1"/>
</dbReference>
<accession>K0SA27</accession>
<dbReference type="OrthoDB" id="5732at2759"/>
<name>K0SA27_THAOC</name>
<comment type="caution">
    <text evidence="2">The sequence shown here is derived from an EMBL/GenBank/DDBJ whole genome shotgun (WGS) entry which is preliminary data.</text>
</comment>
<dbReference type="Gene3D" id="3.30.530.20">
    <property type="match status" value="1"/>
</dbReference>
<organism evidence="2 3">
    <name type="scientific">Thalassiosira oceanica</name>
    <name type="common">Marine diatom</name>
    <dbReference type="NCBI Taxonomy" id="159749"/>
    <lineage>
        <taxon>Eukaryota</taxon>
        <taxon>Sar</taxon>
        <taxon>Stramenopiles</taxon>
        <taxon>Ochrophyta</taxon>
        <taxon>Bacillariophyta</taxon>
        <taxon>Coscinodiscophyceae</taxon>
        <taxon>Thalassiosirophycidae</taxon>
        <taxon>Thalassiosirales</taxon>
        <taxon>Thalassiosiraceae</taxon>
        <taxon>Thalassiosira</taxon>
    </lineage>
</organism>
<sequence length="276" mass="31300">MRSKFHSARHQTRRNTPSFTGFTAISAVGGSVTVHYSPSTRIAPSRNRSSSHAYTQFYKQGVLVGIETTGMNSRRITGEVVMDAPLISIWNILKDYDSLSHKVPNLIESKITNPDAVLTRGALPRVYQRGAQVSDLLFDINFTQVSSTHFVWYDKRIFGFEFGADVTMDMRERCMDDRGYIDFKCVDSQFFQQFDGSWTIERLAESRTMVTYTVDVRPKGPVPVSALEWRIKEDVPSNMMSVGKAARQFNSGEVTTASPEQLDVSWYKDETLEAYL</sequence>
<dbReference type="EMBL" id="AGNL01019118">
    <property type="protein sequence ID" value="EJK62105.1"/>
    <property type="molecule type" value="Genomic_DNA"/>
</dbReference>
<gene>
    <name evidence="2" type="ORF">THAOC_17296</name>
</gene>
<evidence type="ECO:0000313" key="2">
    <source>
        <dbReference type="EMBL" id="EJK62105.1"/>
    </source>
</evidence>
<proteinExistence type="predicted"/>
<reference evidence="2 3" key="1">
    <citation type="journal article" date="2012" name="Genome Biol.">
        <title>Genome and low-iron response of an oceanic diatom adapted to chronic iron limitation.</title>
        <authorList>
            <person name="Lommer M."/>
            <person name="Specht M."/>
            <person name="Roy A.S."/>
            <person name="Kraemer L."/>
            <person name="Andreson R."/>
            <person name="Gutowska M.A."/>
            <person name="Wolf J."/>
            <person name="Bergner S.V."/>
            <person name="Schilhabel M.B."/>
            <person name="Klostermeier U.C."/>
            <person name="Beiko R.G."/>
            <person name="Rosenstiel P."/>
            <person name="Hippler M."/>
            <person name="Laroche J."/>
        </authorList>
    </citation>
    <scope>NUCLEOTIDE SEQUENCE [LARGE SCALE GENOMIC DNA]</scope>
    <source>
        <strain evidence="2 3">CCMP1005</strain>
    </source>
</reference>
<evidence type="ECO:0000259" key="1">
    <source>
        <dbReference type="Pfam" id="PF03364"/>
    </source>
</evidence>